<reference evidence="1 2" key="1">
    <citation type="journal article" date="2014" name="PLoS Genet.">
        <title>The Genome of Spironucleus salmonicida Highlights a Fish Pathogen Adapted to Fluctuating Environments.</title>
        <authorList>
            <person name="Xu F."/>
            <person name="Jerlstrom-Hultqvist J."/>
            <person name="Einarsson E."/>
            <person name="Astvaldsson A."/>
            <person name="Svard S.G."/>
            <person name="Andersson J.O."/>
        </authorList>
    </citation>
    <scope>NUCLEOTIDE SEQUENCE</scope>
    <source>
        <strain evidence="2">ATCC 50377</strain>
    </source>
</reference>
<accession>V6LNI0</accession>
<protein>
    <submittedName>
        <fullName evidence="1">Uncharacterized protein</fullName>
    </submittedName>
</protein>
<dbReference type="InterPro" id="IPR035910">
    <property type="entry name" value="RyR/IP3R_RIH_dom_sf"/>
</dbReference>
<name>V6LNI0_9EUKA</name>
<sequence>MYNYKPHWPAILYDYRENGISQRALPEAKLSDISKICEYYYEQLQASCIDDRENMKLVLQYMHRIKNQAAELQGQDQEFMQNLKKVRGIQEEFEILKAGDLDHDPLRSPEQMHKQLLQVETDYNLLIDTIESYKRRILLLEDSLDKNLDRKLY</sequence>
<evidence type="ECO:0000313" key="2">
    <source>
        <dbReference type="EMBL" id="KAH0573556.1"/>
    </source>
</evidence>
<dbReference type="EMBL" id="KI546083">
    <property type="protein sequence ID" value="EST46227.1"/>
    <property type="molecule type" value="Genomic_DNA"/>
</dbReference>
<dbReference type="EMBL" id="AUWU02000004">
    <property type="protein sequence ID" value="KAH0573556.1"/>
    <property type="molecule type" value="Genomic_DNA"/>
</dbReference>
<reference evidence="2" key="2">
    <citation type="submission" date="2020-12" db="EMBL/GenBank/DDBJ databases">
        <title>New Spironucleus salmonicida genome in near-complete chromosomes.</title>
        <authorList>
            <person name="Xu F."/>
            <person name="Kurt Z."/>
            <person name="Jimenez-Gonzalez A."/>
            <person name="Astvaldsson A."/>
            <person name="Andersson J.O."/>
            <person name="Svard S.G."/>
        </authorList>
    </citation>
    <scope>NUCLEOTIDE SEQUENCE</scope>
    <source>
        <strain evidence="2">ATCC 50377</strain>
    </source>
</reference>
<proteinExistence type="predicted"/>
<dbReference type="Proteomes" id="UP000018208">
    <property type="component" value="Unassembled WGS sequence"/>
</dbReference>
<evidence type="ECO:0000313" key="3">
    <source>
        <dbReference type="Proteomes" id="UP000018208"/>
    </source>
</evidence>
<dbReference type="OrthoDB" id="10250557at2759"/>
<keyword evidence="3" id="KW-1185">Reference proteome</keyword>
<gene>
    <name evidence="1" type="ORF">SS50377_13823</name>
    <name evidence="2" type="ORF">SS50377_23490</name>
</gene>
<organism evidence="1">
    <name type="scientific">Spironucleus salmonicida</name>
    <dbReference type="NCBI Taxonomy" id="348837"/>
    <lineage>
        <taxon>Eukaryota</taxon>
        <taxon>Metamonada</taxon>
        <taxon>Diplomonadida</taxon>
        <taxon>Hexamitidae</taxon>
        <taxon>Hexamitinae</taxon>
        <taxon>Spironucleus</taxon>
    </lineage>
</organism>
<dbReference type="VEuPathDB" id="GiardiaDB:SS50377_23490"/>
<dbReference type="SUPFAM" id="SSF100909">
    <property type="entry name" value="IP3 receptor type 1 binding core, domain 2"/>
    <property type="match status" value="1"/>
</dbReference>
<evidence type="ECO:0000313" key="1">
    <source>
        <dbReference type="EMBL" id="EST46227.1"/>
    </source>
</evidence>
<dbReference type="AlphaFoldDB" id="V6LNI0"/>